<dbReference type="PANTHER" id="PTHR33265:SF6">
    <property type="entry name" value="OS01G0930500 PROTEIN"/>
    <property type="match status" value="1"/>
</dbReference>
<reference evidence="2 3" key="1">
    <citation type="submission" date="2020-08" db="EMBL/GenBank/DDBJ databases">
        <title>Plant Genome Project.</title>
        <authorList>
            <person name="Zhang R.-G."/>
        </authorList>
    </citation>
    <scope>NUCLEOTIDE SEQUENCE [LARGE SCALE GENOMIC DNA]</scope>
    <source>
        <tissue evidence="2">Rhizome</tissue>
    </source>
</reference>
<keyword evidence="3" id="KW-1185">Reference proteome</keyword>
<evidence type="ECO:0000313" key="3">
    <source>
        <dbReference type="Proteomes" id="UP000734854"/>
    </source>
</evidence>
<organism evidence="2 3">
    <name type="scientific">Zingiber officinale</name>
    <name type="common">Ginger</name>
    <name type="synonym">Amomum zingiber</name>
    <dbReference type="NCBI Taxonomy" id="94328"/>
    <lineage>
        <taxon>Eukaryota</taxon>
        <taxon>Viridiplantae</taxon>
        <taxon>Streptophyta</taxon>
        <taxon>Embryophyta</taxon>
        <taxon>Tracheophyta</taxon>
        <taxon>Spermatophyta</taxon>
        <taxon>Magnoliopsida</taxon>
        <taxon>Liliopsida</taxon>
        <taxon>Zingiberales</taxon>
        <taxon>Zingiberaceae</taxon>
        <taxon>Zingiber</taxon>
    </lineage>
</organism>
<proteinExistence type="predicted"/>
<feature type="compositionally biased region" description="Polar residues" evidence="1">
    <location>
        <begin position="153"/>
        <end position="162"/>
    </location>
</feature>
<dbReference type="InterPro" id="IPR008480">
    <property type="entry name" value="DUF761_pln"/>
</dbReference>
<dbReference type="Proteomes" id="UP000734854">
    <property type="component" value="Unassembled WGS sequence"/>
</dbReference>
<dbReference type="Pfam" id="PF05553">
    <property type="entry name" value="DUF761"/>
    <property type="match status" value="1"/>
</dbReference>
<evidence type="ECO:0000313" key="2">
    <source>
        <dbReference type="EMBL" id="KAG6484471.1"/>
    </source>
</evidence>
<evidence type="ECO:0008006" key="4">
    <source>
        <dbReference type="Google" id="ProtNLM"/>
    </source>
</evidence>
<comment type="caution">
    <text evidence="2">The sequence shown here is derived from an EMBL/GenBank/DDBJ whole genome shotgun (WGS) entry which is preliminary data.</text>
</comment>
<name>A0A8J5FBU2_ZINOF</name>
<dbReference type="EMBL" id="JACMSC010000015">
    <property type="protein sequence ID" value="KAG6484471.1"/>
    <property type="molecule type" value="Genomic_DNA"/>
</dbReference>
<dbReference type="OrthoDB" id="1512693at2759"/>
<protein>
    <recommendedName>
        <fullName evidence="4">DUF761 domain-containing protein</fullName>
    </recommendedName>
</protein>
<feature type="region of interest" description="Disordered" evidence="1">
    <location>
        <begin position="147"/>
        <end position="186"/>
    </location>
</feature>
<sequence>MELRTHAATAKKLWNYLRVAFFMMRKGFASRRRLAMEMNLLMKRGKSLGRSLIFQSHHHHRAPGIGKNVSTLFGRREYEFSCSNSPNYPVFYHGRRHRHSYFPCLHAAVVSDDDASPWAAVVPPRIEYSPLPENFFLSSSSSHDLALGEQRTPLPSASSPSSVRVMDYPSECEEEEDGGEGEVDDEAEEFIKRFYEQLRSQSRVALLQYQEMEYQQMLARGL</sequence>
<dbReference type="AlphaFoldDB" id="A0A8J5FBU2"/>
<gene>
    <name evidence="2" type="ORF">ZIOFF_052989</name>
</gene>
<accession>A0A8J5FBU2</accession>
<feature type="compositionally biased region" description="Acidic residues" evidence="1">
    <location>
        <begin position="170"/>
        <end position="186"/>
    </location>
</feature>
<evidence type="ECO:0000256" key="1">
    <source>
        <dbReference type="SAM" id="MobiDB-lite"/>
    </source>
</evidence>
<dbReference type="PANTHER" id="PTHR33265">
    <property type="entry name" value="AVR9/CF-9 RAPIDLY ELICITED PROTEIN-RELATED"/>
    <property type="match status" value="1"/>
</dbReference>